<dbReference type="InterPro" id="IPR035441">
    <property type="entry name" value="TFIIS/LEDGF_dom_sf"/>
</dbReference>
<feature type="domain" description="PWWP" evidence="6">
    <location>
        <begin position="10"/>
        <end position="65"/>
    </location>
</feature>
<dbReference type="EMBL" id="HBUF01197273">
    <property type="protein sequence ID" value="CAG6660533.1"/>
    <property type="molecule type" value="Transcribed_RNA"/>
</dbReference>
<dbReference type="EMBL" id="HBUF01014315">
    <property type="protein sequence ID" value="CAG6609180.1"/>
    <property type="molecule type" value="Transcribed_RNA"/>
</dbReference>
<dbReference type="SMART" id="SM00293">
    <property type="entry name" value="PWWP"/>
    <property type="match status" value="1"/>
</dbReference>
<evidence type="ECO:0000256" key="3">
    <source>
        <dbReference type="ARBA" id="ARBA00023054"/>
    </source>
</evidence>
<dbReference type="PANTHER" id="PTHR12550">
    <property type="entry name" value="HEPATOMA-DERIVED GROWTH FACTOR-RELATED"/>
    <property type="match status" value="1"/>
</dbReference>
<comment type="similarity">
    <text evidence="2">Belongs to the HDGF family.</text>
</comment>
<dbReference type="EMBL" id="HBUF01197275">
    <property type="protein sequence ID" value="CAG6660539.1"/>
    <property type="molecule type" value="Transcribed_RNA"/>
</dbReference>
<evidence type="ECO:0000256" key="5">
    <source>
        <dbReference type="SAM" id="MobiDB-lite"/>
    </source>
</evidence>
<evidence type="ECO:0000313" key="7">
    <source>
        <dbReference type="EMBL" id="CAG6784291.1"/>
    </source>
</evidence>
<evidence type="ECO:0000256" key="1">
    <source>
        <dbReference type="ARBA" id="ARBA00004123"/>
    </source>
</evidence>
<dbReference type="SUPFAM" id="SSF63748">
    <property type="entry name" value="Tudor/PWWP/MBT"/>
    <property type="match status" value="1"/>
</dbReference>
<dbReference type="EMBL" id="HBUF01636713">
    <property type="protein sequence ID" value="CAG6784289.1"/>
    <property type="molecule type" value="Transcribed_RNA"/>
</dbReference>
<dbReference type="Pfam" id="PF00855">
    <property type="entry name" value="PWWP"/>
    <property type="match status" value="1"/>
</dbReference>
<dbReference type="EMBL" id="HBUF01197274">
    <property type="protein sequence ID" value="CAG6660536.1"/>
    <property type="molecule type" value="Transcribed_RNA"/>
</dbReference>
<dbReference type="PANTHER" id="PTHR12550:SF70">
    <property type="entry name" value="JIL-1 ANCHORING AND STABILIZING PROTEIN, ISOFORM A"/>
    <property type="match status" value="1"/>
</dbReference>
<dbReference type="Gene3D" id="2.30.30.140">
    <property type="match status" value="1"/>
</dbReference>
<evidence type="ECO:0000256" key="4">
    <source>
        <dbReference type="ARBA" id="ARBA00023242"/>
    </source>
</evidence>
<evidence type="ECO:0000259" key="6">
    <source>
        <dbReference type="PROSITE" id="PS50812"/>
    </source>
</evidence>
<keyword evidence="3" id="KW-0175">Coiled coil</keyword>
<dbReference type="CDD" id="cd05834">
    <property type="entry name" value="PWWP_HRP"/>
    <property type="match status" value="1"/>
</dbReference>
<dbReference type="EMBL" id="HBUF01371615">
    <property type="protein sequence ID" value="CAG6726426.1"/>
    <property type="molecule type" value="Transcribed_RNA"/>
</dbReference>
<dbReference type="AlphaFoldDB" id="A0A8D9BI23"/>
<dbReference type="SUPFAM" id="SSF140576">
    <property type="entry name" value="HIV integrase-binding domain"/>
    <property type="match status" value="1"/>
</dbReference>
<reference evidence="7" key="1">
    <citation type="submission" date="2021-05" db="EMBL/GenBank/DDBJ databases">
        <authorList>
            <person name="Alioto T."/>
            <person name="Alioto T."/>
            <person name="Gomez Garrido J."/>
        </authorList>
    </citation>
    <scope>NUCLEOTIDE SEQUENCE</scope>
</reference>
<dbReference type="Gene3D" id="1.20.930.10">
    <property type="entry name" value="Conserved domain common to transcription factors TFIIS, elongin A, CRSP70"/>
    <property type="match status" value="1"/>
</dbReference>
<proteinExistence type="inferred from homology"/>
<protein>
    <submittedName>
        <fullName evidence="7">Hepatoma-derived growth factor</fullName>
    </submittedName>
</protein>
<dbReference type="Pfam" id="PF11467">
    <property type="entry name" value="LEDGF"/>
    <property type="match status" value="1"/>
</dbReference>
<dbReference type="GO" id="GO:0005634">
    <property type="term" value="C:nucleus"/>
    <property type="evidence" value="ECO:0007669"/>
    <property type="project" value="UniProtKB-SubCell"/>
</dbReference>
<dbReference type="PROSITE" id="PS50812">
    <property type="entry name" value="PWWP"/>
    <property type="match status" value="1"/>
</dbReference>
<sequence length="432" mass="49277">MPAVERKFKTNDKVFAKVRGYPPWPARVEGMADETPNRLKYHIFFYGTRETGVCRQDELFPYSEFKEKYGKGVKRKFFTEALQEIECDFGTPKTRVLPPASTPKSEPSETQGSDNDDNNLVIDEGTEKKKSKTSTSRVSEAMDVDTPNYHHKPSPVVKVTTSGRKIKPKKTFDPDDTDSFSSPSGGFKEQDPIPGTDNALIKASVCRVKTLDGKLVILDINKFTPPENCKTEKSINLWKMNKINEFKQVREKIEEGETVTEEYQKLIDEQCQPEVQDKLEANEKALKTQLKLEVCILDIDLRIKDSIGLEHSDCDECLKALDDLINIPITPLMLKKHPEIVDTCRRLQRYTGNTAEWTMTEEEAEVFEQKASQVRTKADHVYNKLKNLFTVPAGETFWDIFSKQLVTFNDVTRNMPAHDLFSLCEDPTTQAS</sequence>
<dbReference type="EMBL" id="HBUF01371614">
    <property type="protein sequence ID" value="CAG6726424.1"/>
    <property type="molecule type" value="Transcribed_RNA"/>
</dbReference>
<comment type="subcellular location">
    <subcellularLocation>
        <location evidence="1">Nucleus</location>
    </subcellularLocation>
</comment>
<dbReference type="EMBL" id="HBUF01636714">
    <property type="protein sequence ID" value="CAG6784291.1"/>
    <property type="molecule type" value="Transcribed_RNA"/>
</dbReference>
<name>A0A8D9BI23_9HEMI</name>
<accession>A0A8D9BI23</accession>
<feature type="compositionally biased region" description="Polar residues" evidence="5">
    <location>
        <begin position="102"/>
        <end position="113"/>
    </location>
</feature>
<dbReference type="EMBL" id="HBUF01014314">
    <property type="protein sequence ID" value="CAG6609178.1"/>
    <property type="molecule type" value="Transcribed_RNA"/>
</dbReference>
<dbReference type="InterPro" id="IPR036218">
    <property type="entry name" value="HIVI-bd_sf"/>
</dbReference>
<evidence type="ECO:0000256" key="2">
    <source>
        <dbReference type="ARBA" id="ARBA00005309"/>
    </source>
</evidence>
<dbReference type="InterPro" id="IPR000313">
    <property type="entry name" value="PWWP_dom"/>
</dbReference>
<keyword evidence="4" id="KW-0539">Nucleus</keyword>
<dbReference type="InterPro" id="IPR021567">
    <property type="entry name" value="LEDGF_IBD"/>
</dbReference>
<feature type="region of interest" description="Disordered" evidence="5">
    <location>
        <begin position="90"/>
        <end position="195"/>
    </location>
</feature>
<organism evidence="7">
    <name type="scientific">Cacopsylla melanoneura</name>
    <dbReference type="NCBI Taxonomy" id="428564"/>
    <lineage>
        <taxon>Eukaryota</taxon>
        <taxon>Metazoa</taxon>
        <taxon>Ecdysozoa</taxon>
        <taxon>Arthropoda</taxon>
        <taxon>Hexapoda</taxon>
        <taxon>Insecta</taxon>
        <taxon>Pterygota</taxon>
        <taxon>Neoptera</taxon>
        <taxon>Paraneoptera</taxon>
        <taxon>Hemiptera</taxon>
        <taxon>Sternorrhyncha</taxon>
        <taxon>Psylloidea</taxon>
        <taxon>Psyllidae</taxon>
        <taxon>Psyllinae</taxon>
        <taxon>Cacopsylla</taxon>
    </lineage>
</organism>